<feature type="compositionally biased region" description="Low complexity" evidence="1">
    <location>
        <begin position="18"/>
        <end position="31"/>
    </location>
</feature>
<dbReference type="KEGG" id="mrc:R6Y96_09685"/>
<accession>A0AAX4FUH2</accession>
<protein>
    <submittedName>
        <fullName evidence="2">Uncharacterized protein</fullName>
    </submittedName>
</protein>
<organism evidence="2 3">
    <name type="scientific">Methanoculleus receptaculi</name>
    <dbReference type="NCBI Taxonomy" id="394967"/>
    <lineage>
        <taxon>Archaea</taxon>
        <taxon>Methanobacteriati</taxon>
        <taxon>Methanobacteriota</taxon>
        <taxon>Stenosarchaea group</taxon>
        <taxon>Methanomicrobia</taxon>
        <taxon>Methanomicrobiales</taxon>
        <taxon>Methanomicrobiaceae</taxon>
        <taxon>Methanoculleus</taxon>
    </lineage>
</organism>
<keyword evidence="3" id="KW-1185">Reference proteome</keyword>
<evidence type="ECO:0000313" key="3">
    <source>
        <dbReference type="Proteomes" id="UP001305652"/>
    </source>
</evidence>
<dbReference type="GeneID" id="85733428"/>
<name>A0AAX4FUH2_9EURY</name>
<feature type="region of interest" description="Disordered" evidence="1">
    <location>
        <begin position="1"/>
        <end position="31"/>
    </location>
</feature>
<evidence type="ECO:0000313" key="2">
    <source>
        <dbReference type="EMBL" id="WOX57545.1"/>
    </source>
</evidence>
<dbReference type="EMBL" id="CP137642">
    <property type="protein sequence ID" value="WOX57545.1"/>
    <property type="molecule type" value="Genomic_DNA"/>
</dbReference>
<gene>
    <name evidence="2" type="ORF">R6Y96_09685</name>
</gene>
<dbReference type="AlphaFoldDB" id="A0AAX4FUH2"/>
<dbReference type="RefSeq" id="WP_318621209.1">
    <property type="nucleotide sequence ID" value="NZ_CP137642.1"/>
</dbReference>
<proteinExistence type="predicted"/>
<sequence length="102" mass="11074">MSEGEGRFVKGRWVTDQAPVPESEPESAPVAPTVEEHLHEASQSVKKAVDDLVSAGQHLLGTPEGHEHIQQAAKKAGEDLERAINSWAESARQALQRRRGSS</sequence>
<reference evidence="2 3" key="1">
    <citation type="submission" date="2023-10" db="EMBL/GenBank/DDBJ databases">
        <title>The complete genome sequence of Methanoculleus receptaculi DSM 18860.</title>
        <authorList>
            <person name="Lai S.-J."/>
            <person name="You Y.-T."/>
            <person name="Chen S.-C."/>
        </authorList>
    </citation>
    <scope>NUCLEOTIDE SEQUENCE [LARGE SCALE GENOMIC DNA]</scope>
    <source>
        <strain evidence="2 3">DSM 18860</strain>
    </source>
</reference>
<dbReference type="Proteomes" id="UP001305652">
    <property type="component" value="Chromosome"/>
</dbReference>
<evidence type="ECO:0000256" key="1">
    <source>
        <dbReference type="SAM" id="MobiDB-lite"/>
    </source>
</evidence>